<evidence type="ECO:0000256" key="5">
    <source>
        <dbReference type="ARBA" id="ARBA00022833"/>
    </source>
</evidence>
<evidence type="ECO:0000256" key="3">
    <source>
        <dbReference type="ARBA" id="ARBA00012925"/>
    </source>
</evidence>
<sequence length="228" mass="24927">MVHDSTSDISPLLEANRKWAEECIAKDPTYFSKLAGSQAPEFLYIGCSDSRVAPAAIFNMVPGEVFVQRNVGNLVNVKDLNCMSCLEYTIDHLKIKHILVTGHYNCGACKAGLLWHPSTAGVTNLWISDVRDVRDKNAAAFEGLTADEAWDKMVELNVEAQVFNVCASPIVQAAWARGQPLTVHGLVYSPGTGRVKELIKPIKGTDDPSYSLSAKLKQHCSFSDCLKA</sequence>
<gene>
    <name evidence="9" type="ORF">WJX75_001951</name>
</gene>
<keyword evidence="5 8" id="KW-0862">Zinc</keyword>
<dbReference type="PROSITE" id="PS00704">
    <property type="entry name" value="PROK_CO2_ANHYDRASE_1"/>
    <property type="match status" value="1"/>
</dbReference>
<reference evidence="9 10" key="1">
    <citation type="journal article" date="2024" name="Nat. Commun.">
        <title>Phylogenomics reveals the evolutionary origins of lichenization in chlorophyte algae.</title>
        <authorList>
            <person name="Puginier C."/>
            <person name="Libourel C."/>
            <person name="Otte J."/>
            <person name="Skaloud P."/>
            <person name="Haon M."/>
            <person name="Grisel S."/>
            <person name="Petersen M."/>
            <person name="Berrin J.G."/>
            <person name="Delaux P.M."/>
            <person name="Dal Grande F."/>
            <person name="Keller J."/>
        </authorList>
    </citation>
    <scope>NUCLEOTIDE SEQUENCE [LARGE SCALE GENOMIC DNA]</scope>
    <source>
        <strain evidence="9 10">SAG 216-7</strain>
    </source>
</reference>
<dbReference type="SUPFAM" id="SSF53056">
    <property type="entry name" value="beta-carbonic anhydrase, cab"/>
    <property type="match status" value="1"/>
</dbReference>
<organism evidence="9 10">
    <name type="scientific">Coccomyxa subellipsoidea</name>
    <dbReference type="NCBI Taxonomy" id="248742"/>
    <lineage>
        <taxon>Eukaryota</taxon>
        <taxon>Viridiplantae</taxon>
        <taxon>Chlorophyta</taxon>
        <taxon>core chlorophytes</taxon>
        <taxon>Trebouxiophyceae</taxon>
        <taxon>Trebouxiophyceae incertae sedis</taxon>
        <taxon>Coccomyxaceae</taxon>
        <taxon>Coccomyxa</taxon>
    </lineage>
</organism>
<proteinExistence type="inferred from homology"/>
<keyword evidence="10" id="KW-1185">Reference proteome</keyword>
<comment type="cofactor">
    <cofactor evidence="1">
        <name>Zn(2+)</name>
        <dbReference type="ChEBI" id="CHEBI:29105"/>
    </cofactor>
</comment>
<evidence type="ECO:0000256" key="7">
    <source>
        <dbReference type="ARBA" id="ARBA00048348"/>
    </source>
</evidence>
<comment type="function">
    <text evidence="8">Reversible hydration of carbon dioxide.</text>
</comment>
<accession>A0ABR2YC61</accession>
<dbReference type="InterPro" id="IPR015892">
    <property type="entry name" value="Carbonic_anhydrase_CS"/>
</dbReference>
<dbReference type="PANTHER" id="PTHR11002:SF76">
    <property type="entry name" value="CARBONIC ANHYDRASE"/>
    <property type="match status" value="1"/>
</dbReference>
<evidence type="ECO:0000256" key="1">
    <source>
        <dbReference type="ARBA" id="ARBA00001947"/>
    </source>
</evidence>
<evidence type="ECO:0000256" key="4">
    <source>
        <dbReference type="ARBA" id="ARBA00022723"/>
    </source>
</evidence>
<name>A0ABR2YC61_9CHLO</name>
<comment type="catalytic activity">
    <reaction evidence="7 8">
        <text>hydrogencarbonate + H(+) = CO2 + H2O</text>
        <dbReference type="Rhea" id="RHEA:10748"/>
        <dbReference type="ChEBI" id="CHEBI:15377"/>
        <dbReference type="ChEBI" id="CHEBI:15378"/>
        <dbReference type="ChEBI" id="CHEBI:16526"/>
        <dbReference type="ChEBI" id="CHEBI:17544"/>
        <dbReference type="EC" id="4.2.1.1"/>
    </reaction>
</comment>
<dbReference type="Pfam" id="PF00484">
    <property type="entry name" value="Pro_CA"/>
    <property type="match status" value="1"/>
</dbReference>
<keyword evidence="4" id="KW-0479">Metal-binding</keyword>
<dbReference type="EC" id="4.2.1.1" evidence="3 8"/>
<dbReference type="CDD" id="cd00883">
    <property type="entry name" value="beta_CA_cladeA"/>
    <property type="match status" value="1"/>
</dbReference>
<keyword evidence="6 8" id="KW-0456">Lyase</keyword>
<evidence type="ECO:0000256" key="6">
    <source>
        <dbReference type="ARBA" id="ARBA00023239"/>
    </source>
</evidence>
<dbReference type="InterPro" id="IPR001765">
    <property type="entry name" value="Carbonic_anhydrase"/>
</dbReference>
<evidence type="ECO:0000256" key="2">
    <source>
        <dbReference type="ARBA" id="ARBA00006217"/>
    </source>
</evidence>
<protein>
    <recommendedName>
        <fullName evidence="3 8">Carbonic anhydrase</fullName>
        <ecNumber evidence="3 8">4.2.1.1</ecNumber>
    </recommendedName>
    <alternativeName>
        <fullName evidence="8">Carbonate dehydratase</fullName>
    </alternativeName>
</protein>
<comment type="similarity">
    <text evidence="2 8">Belongs to the beta-class carbonic anhydrase family.</text>
</comment>
<dbReference type="PANTHER" id="PTHR11002">
    <property type="entry name" value="CARBONIC ANHYDRASE"/>
    <property type="match status" value="1"/>
</dbReference>
<dbReference type="Proteomes" id="UP001491310">
    <property type="component" value="Unassembled WGS sequence"/>
</dbReference>
<evidence type="ECO:0000313" key="10">
    <source>
        <dbReference type="Proteomes" id="UP001491310"/>
    </source>
</evidence>
<evidence type="ECO:0000256" key="8">
    <source>
        <dbReference type="RuleBase" id="RU003956"/>
    </source>
</evidence>
<comment type="caution">
    <text evidence="9">The sequence shown here is derived from an EMBL/GenBank/DDBJ whole genome shotgun (WGS) entry which is preliminary data.</text>
</comment>
<dbReference type="InterPro" id="IPR036874">
    <property type="entry name" value="Carbonic_anhydrase_sf"/>
</dbReference>
<dbReference type="SMART" id="SM00947">
    <property type="entry name" value="Pro_CA"/>
    <property type="match status" value="1"/>
</dbReference>
<evidence type="ECO:0000313" key="9">
    <source>
        <dbReference type="EMBL" id="KAK9902035.1"/>
    </source>
</evidence>
<dbReference type="EMBL" id="JALJOT010000016">
    <property type="protein sequence ID" value="KAK9902035.1"/>
    <property type="molecule type" value="Genomic_DNA"/>
</dbReference>
<dbReference type="Gene3D" id="3.40.1050.10">
    <property type="entry name" value="Carbonic anhydrase"/>
    <property type="match status" value="1"/>
</dbReference>